<keyword evidence="3" id="KW-1185">Reference proteome</keyword>
<reference evidence="3" key="1">
    <citation type="submission" date="2016-11" db="EMBL/GenBank/DDBJ databases">
        <authorList>
            <person name="Varghese N."/>
            <person name="Submissions S."/>
        </authorList>
    </citation>
    <scope>NUCLEOTIDE SEQUENCE [LARGE SCALE GENOMIC DNA]</scope>
    <source>
        <strain evidence="3">UWOS</strain>
    </source>
</reference>
<sequence length="346" mass="38078">MKQSKKLFSIIAATVAFIVGCSDDAATTSTTPAQPQQSSAYNSYEELIANAVCNESVNGIVAYTALENANFICSVDAATGAWIWALVQPNVPQTEQPVQSGENNIQNCPYGILADGSCNNGLPSNWNEYANGTAKEVEEGPGYVTDLRWGRNKTYRTVTIGGQVWMAEDIDVSGNCGNSGYWSYLGGYCEPEYGTCETSWSSAFDLNFYGGCQDVTSCENAFSKNIQGVCPVGWHIPKESEWKLLVQSLGDSFEENKFAQAGFPVNFCGSSFETYFWTSSPNYNYNYNNGFVQTKPDGSVVNMAMFLFMFSKRYGSAYPLPINVIDRTYDSSTDKEIRARVRCVKD</sequence>
<dbReference type="PROSITE" id="PS51257">
    <property type="entry name" value="PROKAR_LIPOPROTEIN"/>
    <property type="match status" value="1"/>
</dbReference>
<evidence type="ECO:0000313" key="2">
    <source>
        <dbReference type="EMBL" id="SHL32072.1"/>
    </source>
</evidence>
<protein>
    <submittedName>
        <fullName evidence="2">Major paralogous domain-containing protein</fullName>
    </submittedName>
</protein>
<keyword evidence="1" id="KW-0732">Signal</keyword>
<evidence type="ECO:0000313" key="3">
    <source>
        <dbReference type="Proteomes" id="UP000184275"/>
    </source>
</evidence>
<dbReference type="RefSeq" id="WP_073306420.1">
    <property type="nucleotide sequence ID" value="NZ_FRAW01000067.1"/>
</dbReference>
<dbReference type="EMBL" id="FRAW01000067">
    <property type="protein sequence ID" value="SHL32072.1"/>
    <property type="molecule type" value="Genomic_DNA"/>
</dbReference>
<accession>A0A1M6ZNM0</accession>
<feature type="chain" id="PRO_5013178350" evidence="1">
    <location>
        <begin position="26"/>
        <end position="346"/>
    </location>
</feature>
<evidence type="ECO:0000256" key="1">
    <source>
        <dbReference type="SAM" id="SignalP"/>
    </source>
</evidence>
<name>A0A1M6ZNM0_9BACT</name>
<dbReference type="NCBIfam" id="TIGR02145">
    <property type="entry name" value="Fib_succ_major"/>
    <property type="match status" value="1"/>
</dbReference>
<dbReference type="InterPro" id="IPR011871">
    <property type="entry name" value="Fib_succ_major"/>
</dbReference>
<organism evidence="2 3">
    <name type="scientific">Fibrobacter intestinalis</name>
    <dbReference type="NCBI Taxonomy" id="28122"/>
    <lineage>
        <taxon>Bacteria</taxon>
        <taxon>Pseudomonadati</taxon>
        <taxon>Fibrobacterota</taxon>
        <taxon>Fibrobacteria</taxon>
        <taxon>Fibrobacterales</taxon>
        <taxon>Fibrobacteraceae</taxon>
        <taxon>Fibrobacter</taxon>
    </lineage>
</organism>
<proteinExistence type="predicted"/>
<dbReference type="Proteomes" id="UP000184275">
    <property type="component" value="Unassembled WGS sequence"/>
</dbReference>
<gene>
    <name evidence="2" type="ORF">SAMN05720469_1674</name>
</gene>
<dbReference type="AlphaFoldDB" id="A0A1M6ZNM0"/>
<feature type="signal peptide" evidence="1">
    <location>
        <begin position="1"/>
        <end position="25"/>
    </location>
</feature>